<name>A0A482WXA6_LAOST</name>
<evidence type="ECO:0000256" key="1">
    <source>
        <dbReference type="SAM" id="MobiDB-lite"/>
    </source>
</evidence>
<evidence type="ECO:0000313" key="3">
    <source>
        <dbReference type="Proteomes" id="UP000291343"/>
    </source>
</evidence>
<dbReference type="EMBL" id="QKKF02022802">
    <property type="protein sequence ID" value="RZF38145.1"/>
    <property type="molecule type" value="Genomic_DNA"/>
</dbReference>
<organism evidence="2 3">
    <name type="scientific">Laodelphax striatellus</name>
    <name type="common">Small brown planthopper</name>
    <name type="synonym">Delphax striatella</name>
    <dbReference type="NCBI Taxonomy" id="195883"/>
    <lineage>
        <taxon>Eukaryota</taxon>
        <taxon>Metazoa</taxon>
        <taxon>Ecdysozoa</taxon>
        <taxon>Arthropoda</taxon>
        <taxon>Hexapoda</taxon>
        <taxon>Insecta</taxon>
        <taxon>Pterygota</taxon>
        <taxon>Neoptera</taxon>
        <taxon>Paraneoptera</taxon>
        <taxon>Hemiptera</taxon>
        <taxon>Auchenorrhyncha</taxon>
        <taxon>Fulgoroidea</taxon>
        <taxon>Delphacidae</taxon>
        <taxon>Criomorphinae</taxon>
        <taxon>Laodelphax</taxon>
    </lineage>
</organism>
<accession>A0A482WXA6</accession>
<feature type="compositionally biased region" description="Low complexity" evidence="1">
    <location>
        <begin position="1"/>
        <end position="12"/>
    </location>
</feature>
<sequence>MVTTWGSGETSEGLGGGSNSAREEEVRTEQRLSSASTDAKRRTGFRARERDAQRAFSIFDSGAHTPYNPPRFLVGHEPPTGLTSAAGAPDSTHTNP</sequence>
<feature type="compositionally biased region" description="Basic and acidic residues" evidence="1">
    <location>
        <begin position="38"/>
        <end position="53"/>
    </location>
</feature>
<proteinExistence type="predicted"/>
<protein>
    <submittedName>
        <fullName evidence="2">Uncharacterized protein</fullName>
    </submittedName>
</protein>
<comment type="caution">
    <text evidence="2">The sequence shown here is derived from an EMBL/GenBank/DDBJ whole genome shotgun (WGS) entry which is preliminary data.</text>
</comment>
<gene>
    <name evidence="2" type="ORF">LSTR_LSTR005506</name>
</gene>
<dbReference type="AlphaFoldDB" id="A0A482WXA6"/>
<feature type="compositionally biased region" description="Basic and acidic residues" evidence="1">
    <location>
        <begin position="21"/>
        <end position="30"/>
    </location>
</feature>
<feature type="region of interest" description="Disordered" evidence="1">
    <location>
        <begin position="1"/>
        <end position="96"/>
    </location>
</feature>
<keyword evidence="3" id="KW-1185">Reference proteome</keyword>
<evidence type="ECO:0000313" key="2">
    <source>
        <dbReference type="EMBL" id="RZF38145.1"/>
    </source>
</evidence>
<dbReference type="InParanoid" id="A0A482WXA6"/>
<dbReference type="Proteomes" id="UP000291343">
    <property type="component" value="Unassembled WGS sequence"/>
</dbReference>
<reference evidence="2 3" key="1">
    <citation type="journal article" date="2017" name="Gigascience">
        <title>Genome sequence of the small brown planthopper, Laodelphax striatellus.</title>
        <authorList>
            <person name="Zhu J."/>
            <person name="Jiang F."/>
            <person name="Wang X."/>
            <person name="Yang P."/>
            <person name="Bao Y."/>
            <person name="Zhao W."/>
            <person name="Wang W."/>
            <person name="Lu H."/>
            <person name="Wang Q."/>
            <person name="Cui N."/>
            <person name="Li J."/>
            <person name="Chen X."/>
            <person name="Luo L."/>
            <person name="Yu J."/>
            <person name="Kang L."/>
            <person name="Cui F."/>
        </authorList>
    </citation>
    <scope>NUCLEOTIDE SEQUENCE [LARGE SCALE GENOMIC DNA]</scope>
    <source>
        <strain evidence="2">Lst14</strain>
    </source>
</reference>